<accession>A0YA34</accession>
<dbReference type="OrthoDB" id="5638467at2"/>
<evidence type="ECO:0000313" key="3">
    <source>
        <dbReference type="Proteomes" id="UP000004931"/>
    </source>
</evidence>
<feature type="signal peptide" evidence="1">
    <location>
        <begin position="1"/>
        <end position="28"/>
    </location>
</feature>
<organism evidence="2 3">
    <name type="scientific">marine gamma proteobacterium HTCC2143</name>
    <dbReference type="NCBI Taxonomy" id="247633"/>
    <lineage>
        <taxon>Bacteria</taxon>
        <taxon>Pseudomonadati</taxon>
        <taxon>Pseudomonadota</taxon>
        <taxon>Gammaproteobacteria</taxon>
        <taxon>Cellvibrionales</taxon>
        <taxon>Spongiibacteraceae</taxon>
        <taxon>BD1-7 clade</taxon>
    </lineage>
</organism>
<feature type="chain" id="PRO_5002630587" description="MSHA biogenesis protein MshK" evidence="1">
    <location>
        <begin position="29"/>
        <end position="109"/>
    </location>
</feature>
<evidence type="ECO:0000256" key="1">
    <source>
        <dbReference type="SAM" id="SignalP"/>
    </source>
</evidence>
<gene>
    <name evidence="2" type="ORF">GP2143_17071</name>
</gene>
<keyword evidence="3" id="KW-1185">Reference proteome</keyword>
<keyword evidence="1" id="KW-0732">Signal</keyword>
<name>A0YA34_9GAMM</name>
<dbReference type="EMBL" id="AAVT01000001">
    <property type="protein sequence ID" value="EAW32988.1"/>
    <property type="molecule type" value="Genomic_DNA"/>
</dbReference>
<protein>
    <recommendedName>
        <fullName evidence="4">MSHA biogenesis protein MshK</fullName>
    </recommendedName>
</protein>
<evidence type="ECO:0008006" key="4">
    <source>
        <dbReference type="Google" id="ProtNLM"/>
    </source>
</evidence>
<proteinExistence type="predicted"/>
<dbReference type="Proteomes" id="UP000004931">
    <property type="component" value="Unassembled WGS sequence"/>
</dbReference>
<evidence type="ECO:0000313" key="2">
    <source>
        <dbReference type="EMBL" id="EAW32988.1"/>
    </source>
</evidence>
<dbReference type="STRING" id="247633.GP2143_17071"/>
<comment type="caution">
    <text evidence="2">The sequence shown here is derived from an EMBL/GenBank/DDBJ whole genome shotgun (WGS) entry which is preliminary data.</text>
</comment>
<dbReference type="AlphaFoldDB" id="A0YA34"/>
<reference evidence="2 3" key="1">
    <citation type="journal article" date="2010" name="J. Bacteriol.">
        <title>Genome sequence of the oligotrophic marine Gammaproteobacterium HTCC2143, isolated from the Oregon Coast.</title>
        <authorList>
            <person name="Oh H.M."/>
            <person name="Kang I."/>
            <person name="Ferriera S."/>
            <person name="Giovannoni S.J."/>
            <person name="Cho J.C."/>
        </authorList>
    </citation>
    <scope>NUCLEOTIDE SEQUENCE [LARGE SCALE GENOMIC DNA]</scope>
    <source>
        <strain evidence="2 3">HTCC2143</strain>
    </source>
</reference>
<sequence length="109" mass="11867">MFNSHKMMSTPRLMMALIFVMICSGAAALNDPTRPSAYRSTESVQSLQLESVLISGTRKIAVISGKVVTEGESVKGFAVVKINKDSVEGQSRGKIVTLTLDHAEIRRKN</sequence>